<organism evidence="8 10">
    <name type="scientific">Weissella cibaria</name>
    <dbReference type="NCBI Taxonomy" id="137591"/>
    <lineage>
        <taxon>Bacteria</taxon>
        <taxon>Bacillati</taxon>
        <taxon>Bacillota</taxon>
        <taxon>Bacilli</taxon>
        <taxon>Lactobacillales</taxon>
        <taxon>Lactobacillaceae</taxon>
        <taxon>Weissella</taxon>
    </lineage>
</organism>
<keyword evidence="5 7" id="KW-0472">Membrane</keyword>
<dbReference type="GO" id="GO:0005886">
    <property type="term" value="C:plasma membrane"/>
    <property type="evidence" value="ECO:0007669"/>
    <property type="project" value="UniProtKB-SubCell"/>
</dbReference>
<dbReference type="InterPro" id="IPR001851">
    <property type="entry name" value="ABC_transp_permease"/>
</dbReference>
<dbReference type="OrthoDB" id="45037at2"/>
<gene>
    <name evidence="8" type="ORF">B9D04_09345</name>
    <name evidence="9" type="ORF">FO435_01835</name>
</gene>
<evidence type="ECO:0000256" key="2">
    <source>
        <dbReference type="ARBA" id="ARBA00022475"/>
    </source>
</evidence>
<feature type="transmembrane region" description="Helical" evidence="7">
    <location>
        <begin position="12"/>
        <end position="31"/>
    </location>
</feature>
<dbReference type="Proteomes" id="UP000193588">
    <property type="component" value="Unassembled WGS sequence"/>
</dbReference>
<evidence type="ECO:0000313" key="9">
    <source>
        <dbReference type="EMBL" id="TVV26727.1"/>
    </source>
</evidence>
<evidence type="ECO:0000313" key="8">
    <source>
        <dbReference type="EMBL" id="OSP88787.1"/>
    </source>
</evidence>
<dbReference type="GO" id="GO:0022857">
    <property type="term" value="F:transmembrane transporter activity"/>
    <property type="evidence" value="ECO:0007669"/>
    <property type="project" value="InterPro"/>
</dbReference>
<evidence type="ECO:0000256" key="6">
    <source>
        <dbReference type="SAM" id="MobiDB-lite"/>
    </source>
</evidence>
<comment type="subcellular location">
    <subcellularLocation>
        <location evidence="1">Cell membrane</location>
        <topology evidence="1">Multi-pass membrane protein</topology>
    </subcellularLocation>
</comment>
<evidence type="ECO:0000256" key="3">
    <source>
        <dbReference type="ARBA" id="ARBA00022692"/>
    </source>
</evidence>
<evidence type="ECO:0000256" key="4">
    <source>
        <dbReference type="ARBA" id="ARBA00022989"/>
    </source>
</evidence>
<evidence type="ECO:0000256" key="1">
    <source>
        <dbReference type="ARBA" id="ARBA00004651"/>
    </source>
</evidence>
<name>A0A1X4JJ42_9LACO</name>
<accession>A0A1X4JJ42</accession>
<keyword evidence="4 7" id="KW-1133">Transmembrane helix</keyword>
<feature type="transmembrane region" description="Helical" evidence="7">
    <location>
        <begin position="286"/>
        <end position="312"/>
    </location>
</feature>
<protein>
    <submittedName>
        <fullName evidence="8">ABC transporter permease</fullName>
    </submittedName>
</protein>
<dbReference type="PANTHER" id="PTHR47089">
    <property type="entry name" value="ABC TRANSPORTER, PERMEASE PROTEIN"/>
    <property type="match status" value="1"/>
</dbReference>
<dbReference type="EMBL" id="NDXJ01000015">
    <property type="protein sequence ID" value="OSP88787.1"/>
    <property type="molecule type" value="Genomic_DNA"/>
</dbReference>
<dbReference type="EMBL" id="VNHC01000002">
    <property type="protein sequence ID" value="TVV26727.1"/>
    <property type="molecule type" value="Genomic_DNA"/>
</dbReference>
<evidence type="ECO:0000256" key="7">
    <source>
        <dbReference type="SAM" id="Phobius"/>
    </source>
</evidence>
<dbReference type="Pfam" id="PF02653">
    <property type="entry name" value="BPD_transp_2"/>
    <property type="match status" value="1"/>
</dbReference>
<feature type="region of interest" description="Disordered" evidence="6">
    <location>
        <begin position="358"/>
        <end position="379"/>
    </location>
</feature>
<evidence type="ECO:0000256" key="5">
    <source>
        <dbReference type="ARBA" id="ARBA00023136"/>
    </source>
</evidence>
<dbReference type="CDD" id="cd06580">
    <property type="entry name" value="TM_PBP1_transp_TpRbsC_like"/>
    <property type="match status" value="1"/>
</dbReference>
<dbReference type="AlphaFoldDB" id="A0A1X4JJ42"/>
<dbReference type="PANTHER" id="PTHR47089:SF1">
    <property type="entry name" value="GUANOSINE ABC TRANSPORTER PERMEASE PROTEIN NUPP"/>
    <property type="match status" value="1"/>
</dbReference>
<comment type="caution">
    <text evidence="8">The sequence shown here is derived from an EMBL/GenBank/DDBJ whole genome shotgun (WGS) entry which is preliminary data.</text>
</comment>
<sequence length="379" mass="39710">MVNKINSYGTGLVAGLAVFFGLMVGAIIMLVSGFNPVTGYVSLVQSALGSSLNIGEVLRSMTPLILTAAGFLVAQSAGFFNIGLAGQVWVGWIASTWFVLVNQSMTPWLSIPLAVIIGALAGALMGALPGWLRAQFGASEVITTIMLNYIALYGGNAFVQGLPKKLMTTTDMTVTLPTEDSLRWDLLANLTGGSRLNIGFIIAIVALVAIWFIMKRTTLGFEIRAVGLNPDAARYAGMSAKRTAVTAMTISGLLAGLAGATEGLGTYLNIFSQTGAPQVGYDGMAVALLASGSFLGIFFAALLFSILSVGGLGMPLASGVPTELVSVVTASIIFFIGANYLIRLILVKIDEDDAKQKAKKLAGPQKKGRKDKKVEKEAE</sequence>
<evidence type="ECO:0000313" key="10">
    <source>
        <dbReference type="Proteomes" id="UP000193588"/>
    </source>
</evidence>
<keyword evidence="2" id="KW-1003">Cell membrane</keyword>
<proteinExistence type="predicted"/>
<keyword evidence="3 7" id="KW-0812">Transmembrane</keyword>
<feature type="transmembrane region" description="Helical" evidence="7">
    <location>
        <begin position="109"/>
        <end position="129"/>
    </location>
</feature>
<evidence type="ECO:0000313" key="11">
    <source>
        <dbReference type="Proteomes" id="UP000320012"/>
    </source>
</evidence>
<reference evidence="8 10" key="1">
    <citation type="submission" date="2017-04" db="EMBL/GenBank/DDBJ databases">
        <title>The genome sequence of Weissella cibaria isolated from wild Drosophila.</title>
        <authorList>
            <person name="Ricks N.J."/>
            <person name="Carroll C."/>
            <person name="Walters A."/>
            <person name="Newell P.D."/>
            <person name="Chaston J.M."/>
        </authorList>
    </citation>
    <scope>NUCLEOTIDE SEQUENCE [LARGE SCALE GENOMIC DNA]</scope>
    <source>
        <strain evidence="8 10">DmW_103</strain>
    </source>
</reference>
<dbReference type="Proteomes" id="UP000320012">
    <property type="component" value="Unassembled WGS sequence"/>
</dbReference>
<feature type="transmembrane region" description="Helical" evidence="7">
    <location>
        <begin position="196"/>
        <end position="214"/>
    </location>
</feature>
<reference evidence="9 11" key="2">
    <citation type="submission" date="2019-07" db="EMBL/GenBank/DDBJ databases">
        <title>Genome sequence of Weissella cibaria GK1.</title>
        <authorList>
            <person name="Choi H.-J."/>
        </authorList>
    </citation>
    <scope>NUCLEOTIDE SEQUENCE [LARGE SCALE GENOMIC DNA]</scope>
    <source>
        <strain evidence="9 11">GK1</strain>
    </source>
</reference>
<feature type="transmembrane region" description="Helical" evidence="7">
    <location>
        <begin position="324"/>
        <end position="346"/>
    </location>
</feature>
<feature type="transmembrane region" description="Helical" evidence="7">
    <location>
        <begin position="141"/>
        <end position="159"/>
    </location>
</feature>